<keyword evidence="6" id="KW-1133">Transmembrane helix</keyword>
<evidence type="ECO:0000313" key="10">
    <source>
        <dbReference type="Proteomes" id="UP001595556"/>
    </source>
</evidence>
<keyword evidence="5" id="KW-0175">Coiled coil</keyword>
<reference evidence="10" key="1">
    <citation type="journal article" date="2019" name="Int. J. Syst. Evol. Microbiol.">
        <title>The Global Catalogue of Microorganisms (GCM) 10K type strain sequencing project: providing services to taxonomists for standard genome sequencing and annotation.</title>
        <authorList>
            <consortium name="The Broad Institute Genomics Platform"/>
            <consortium name="The Broad Institute Genome Sequencing Center for Infectious Disease"/>
            <person name="Wu L."/>
            <person name="Ma J."/>
        </authorList>
    </citation>
    <scope>NUCLEOTIDE SEQUENCE [LARGE SCALE GENOMIC DNA]</scope>
    <source>
        <strain evidence="10">KCTC 52168</strain>
    </source>
</reference>
<keyword evidence="9" id="KW-0067">ATP-binding</keyword>
<dbReference type="EC" id="2.7.13.3" evidence="2"/>
<dbReference type="Proteomes" id="UP001595556">
    <property type="component" value="Unassembled WGS sequence"/>
</dbReference>
<feature type="domain" description="Histidine kinase" evidence="7">
    <location>
        <begin position="226"/>
        <end position="447"/>
    </location>
</feature>
<proteinExistence type="predicted"/>
<feature type="domain" description="Response regulatory" evidence="8">
    <location>
        <begin position="483"/>
        <end position="599"/>
    </location>
</feature>
<evidence type="ECO:0000256" key="6">
    <source>
        <dbReference type="SAM" id="Phobius"/>
    </source>
</evidence>
<evidence type="ECO:0000313" key="9">
    <source>
        <dbReference type="EMBL" id="MFC3148817.1"/>
    </source>
</evidence>
<protein>
    <recommendedName>
        <fullName evidence="2">histidine kinase</fullName>
        <ecNumber evidence="2">2.7.13.3</ecNumber>
    </recommendedName>
</protein>
<dbReference type="PROSITE" id="PS50109">
    <property type="entry name" value="HIS_KIN"/>
    <property type="match status" value="1"/>
</dbReference>
<dbReference type="Gene3D" id="3.30.565.10">
    <property type="entry name" value="Histidine kinase-like ATPase, C-terminal domain"/>
    <property type="match status" value="1"/>
</dbReference>
<dbReference type="SMART" id="SM00448">
    <property type="entry name" value="REC"/>
    <property type="match status" value="1"/>
</dbReference>
<feature type="transmembrane region" description="Helical" evidence="6">
    <location>
        <begin position="120"/>
        <end position="137"/>
    </location>
</feature>
<evidence type="ECO:0000256" key="3">
    <source>
        <dbReference type="ARBA" id="ARBA00022553"/>
    </source>
</evidence>
<dbReference type="Gene3D" id="3.40.50.2300">
    <property type="match status" value="1"/>
</dbReference>
<dbReference type="Gene3D" id="1.10.287.130">
    <property type="match status" value="1"/>
</dbReference>
<comment type="caution">
    <text evidence="9">The sequence shown here is derived from an EMBL/GenBank/DDBJ whole genome shotgun (WGS) entry which is preliminary data.</text>
</comment>
<dbReference type="PANTHER" id="PTHR45339">
    <property type="entry name" value="HYBRID SIGNAL TRANSDUCTION HISTIDINE KINASE J"/>
    <property type="match status" value="1"/>
</dbReference>
<gene>
    <name evidence="9" type="ORF">ACFOEN_14385</name>
</gene>
<evidence type="ECO:0000256" key="4">
    <source>
        <dbReference type="PROSITE-ProRule" id="PRU00169"/>
    </source>
</evidence>
<dbReference type="PANTHER" id="PTHR45339:SF5">
    <property type="entry name" value="HISTIDINE KINASE"/>
    <property type="match status" value="1"/>
</dbReference>
<dbReference type="InterPro" id="IPR011006">
    <property type="entry name" value="CheY-like_superfamily"/>
</dbReference>
<comment type="catalytic activity">
    <reaction evidence="1">
        <text>ATP + protein L-histidine = ADP + protein N-phospho-L-histidine.</text>
        <dbReference type="EC" id="2.7.13.3"/>
    </reaction>
</comment>
<dbReference type="EMBL" id="JBHRTI010000010">
    <property type="protein sequence ID" value="MFC3148817.1"/>
    <property type="molecule type" value="Genomic_DNA"/>
</dbReference>
<evidence type="ECO:0000259" key="7">
    <source>
        <dbReference type="PROSITE" id="PS50109"/>
    </source>
</evidence>
<dbReference type="InterPro" id="IPR036890">
    <property type="entry name" value="HATPase_C_sf"/>
</dbReference>
<keyword evidence="6" id="KW-0812">Transmembrane</keyword>
<keyword evidence="10" id="KW-1185">Reference proteome</keyword>
<sequence length="610" mass="65999">MLRAYNEHTGLDRRAWFLRVACISIALAALGLNTAYVIEGAFDARRVSVNVFMLAVVALTWVAQARGHHRLASAILLISITAAIGVLSAVNGGFRAPVAWAFLPLIAFAGWMLGARWATGTFIAVVLILLTLFGMEATNSLPPQAPGSIRVQIVVTLFMLSLGCLLFLLIGRDMTAGLRAASELREALRSANEALEAKVADRTRDLEAAKNLAEVASRAKGAFLANMSHEIRTPMNAIVGFSQILLRGDLPPAARGQVQHMVQAADHLLLLINDVLDISKIESGKLVLEPTAFDLRALFTRLLVLVETNARAKKLGLYHEIEDEVPRWVVGDPTRLTQILLNFLGNAVKFTESGAIILRCSVQASDATGVTLRFEVQDTGVGIPPDAQARIFQPFEQADPSSTRGYGGTGLGLSISRQLAQMMGGSVGVESAVGRGSLFWATARLGLSEALASGPAGTTSLSEPERLFFAPERILRHHFRSSRILLVEDNEVNRLVASSQLALVGLGVTEAHNGAEAVKLCEQLRFDLILMDLHMPVMDGQTATRAIRQLPEHADTPIIALTADAFSEDRQRSLDAGMSDHLAKPITPDTFYPRLLRWLSAKRPEVLLLG</sequence>
<dbReference type="SUPFAM" id="SSF47384">
    <property type="entry name" value="Homodimeric domain of signal transducing histidine kinase"/>
    <property type="match status" value="1"/>
</dbReference>
<dbReference type="PROSITE" id="PS50110">
    <property type="entry name" value="RESPONSE_REGULATORY"/>
    <property type="match status" value="1"/>
</dbReference>
<keyword evidence="3 4" id="KW-0597">Phosphoprotein</keyword>
<dbReference type="SUPFAM" id="SSF52172">
    <property type="entry name" value="CheY-like"/>
    <property type="match status" value="1"/>
</dbReference>
<dbReference type="CDD" id="cd17546">
    <property type="entry name" value="REC_hyHK_CKI1_RcsC-like"/>
    <property type="match status" value="1"/>
</dbReference>
<feature type="coiled-coil region" evidence="5">
    <location>
        <begin position="178"/>
        <end position="212"/>
    </location>
</feature>
<dbReference type="InterPro" id="IPR036097">
    <property type="entry name" value="HisK_dim/P_sf"/>
</dbReference>
<dbReference type="InterPro" id="IPR005467">
    <property type="entry name" value="His_kinase_dom"/>
</dbReference>
<feature type="transmembrane region" description="Helical" evidence="6">
    <location>
        <begin position="16"/>
        <end position="38"/>
    </location>
</feature>
<organism evidence="9 10">
    <name type="scientific">Piscinibacterium candidicorallinum</name>
    <dbReference type="NCBI Taxonomy" id="1793872"/>
    <lineage>
        <taxon>Bacteria</taxon>
        <taxon>Pseudomonadati</taxon>
        <taxon>Pseudomonadota</taxon>
        <taxon>Betaproteobacteria</taxon>
        <taxon>Burkholderiales</taxon>
        <taxon>Piscinibacterium</taxon>
    </lineage>
</organism>
<dbReference type="CDD" id="cd16922">
    <property type="entry name" value="HATPase_EvgS-ArcB-TorS-like"/>
    <property type="match status" value="1"/>
</dbReference>
<dbReference type="InterPro" id="IPR004358">
    <property type="entry name" value="Sig_transdc_His_kin-like_C"/>
</dbReference>
<dbReference type="SMART" id="SM00387">
    <property type="entry name" value="HATPase_c"/>
    <property type="match status" value="1"/>
</dbReference>
<feature type="transmembrane region" description="Helical" evidence="6">
    <location>
        <begin position="149"/>
        <end position="170"/>
    </location>
</feature>
<dbReference type="Pfam" id="PF00512">
    <property type="entry name" value="HisKA"/>
    <property type="match status" value="1"/>
</dbReference>
<dbReference type="InterPro" id="IPR003594">
    <property type="entry name" value="HATPase_dom"/>
</dbReference>
<dbReference type="SMART" id="SM00388">
    <property type="entry name" value="HisKA"/>
    <property type="match status" value="1"/>
</dbReference>
<evidence type="ECO:0000256" key="1">
    <source>
        <dbReference type="ARBA" id="ARBA00000085"/>
    </source>
</evidence>
<dbReference type="GO" id="GO:0005524">
    <property type="term" value="F:ATP binding"/>
    <property type="evidence" value="ECO:0007669"/>
    <property type="project" value="UniProtKB-KW"/>
</dbReference>
<dbReference type="CDD" id="cd00082">
    <property type="entry name" value="HisKA"/>
    <property type="match status" value="1"/>
</dbReference>
<name>A0ABV7H577_9BURK</name>
<dbReference type="SUPFAM" id="SSF55874">
    <property type="entry name" value="ATPase domain of HSP90 chaperone/DNA topoisomerase II/histidine kinase"/>
    <property type="match status" value="1"/>
</dbReference>
<dbReference type="InterPro" id="IPR001789">
    <property type="entry name" value="Sig_transdc_resp-reg_receiver"/>
</dbReference>
<evidence type="ECO:0000259" key="8">
    <source>
        <dbReference type="PROSITE" id="PS50110"/>
    </source>
</evidence>
<feature type="transmembrane region" description="Helical" evidence="6">
    <location>
        <begin position="44"/>
        <end position="64"/>
    </location>
</feature>
<dbReference type="Pfam" id="PF00072">
    <property type="entry name" value="Response_reg"/>
    <property type="match status" value="1"/>
</dbReference>
<dbReference type="PRINTS" id="PR00344">
    <property type="entry name" value="BCTRLSENSOR"/>
</dbReference>
<keyword evidence="6" id="KW-0472">Membrane</keyword>
<evidence type="ECO:0000256" key="2">
    <source>
        <dbReference type="ARBA" id="ARBA00012438"/>
    </source>
</evidence>
<feature type="modified residue" description="4-aspartylphosphate" evidence="4">
    <location>
        <position position="532"/>
    </location>
</feature>
<dbReference type="InterPro" id="IPR003661">
    <property type="entry name" value="HisK_dim/P_dom"/>
</dbReference>
<feature type="transmembrane region" description="Helical" evidence="6">
    <location>
        <begin position="71"/>
        <end position="90"/>
    </location>
</feature>
<keyword evidence="9" id="KW-0547">Nucleotide-binding</keyword>
<accession>A0ABV7H577</accession>
<evidence type="ECO:0000256" key="5">
    <source>
        <dbReference type="SAM" id="Coils"/>
    </source>
</evidence>
<dbReference type="Pfam" id="PF02518">
    <property type="entry name" value="HATPase_c"/>
    <property type="match status" value="1"/>
</dbReference>
<dbReference type="RefSeq" id="WP_414859612.1">
    <property type="nucleotide sequence ID" value="NZ_CP180191.1"/>
</dbReference>